<sequence length="154" mass="18603">MEEYFRKRECDYWREYPHEYGMLDVYRRSIQIVGADCGSSALYFLLRGASFVVQYEKEEKLRKKWEEVCSYFNICDKAEMKEEWNGQYDDVDIFVMDCEGCEEKLDVSQLKKYKQWCVAIHDWTHNRVELLRKMEGMTFTYVSDDGKEIVLCKI</sequence>
<keyword evidence="2" id="KW-1185">Reference proteome</keyword>
<evidence type="ECO:0000313" key="2">
    <source>
        <dbReference type="Proteomes" id="UP000001066"/>
    </source>
</evidence>
<name>A7WKS0_9VIRU</name>
<dbReference type="Proteomes" id="UP000001066">
    <property type="component" value="Segment"/>
</dbReference>
<protein>
    <submittedName>
        <fullName evidence="1">Uncharacterized protein</fullName>
    </submittedName>
</protein>
<dbReference type="EMBL" id="AM087122">
    <property type="protein sequence ID" value="CAJ31673.1"/>
    <property type="molecule type" value="Genomic_DNA"/>
</dbReference>
<dbReference type="OrthoDB" id="10155at10239"/>
<organism evidence="1 2">
    <name type="scientific">Betalipothrixvirus pezzuloense</name>
    <dbReference type="NCBI Taxonomy" id="346883"/>
    <lineage>
        <taxon>Viruses</taxon>
        <taxon>Adnaviria</taxon>
        <taxon>Zilligvirae</taxon>
        <taxon>Taleaviricota</taxon>
        <taxon>Tokiviricetes</taxon>
        <taxon>Ligamenvirales</taxon>
        <taxon>Lipothrixviridae</taxon>
        <taxon>Betalipothrixvirus</taxon>
    </lineage>
</organism>
<dbReference type="KEGG" id="vg:5797911"/>
<evidence type="ECO:0000313" key="1">
    <source>
        <dbReference type="EMBL" id="CAJ31673.1"/>
    </source>
</evidence>
<dbReference type="GeneID" id="5797911"/>
<accession>A7WKS0</accession>
<dbReference type="RefSeq" id="YP_001604277.1">
    <property type="nucleotide sequence ID" value="NC_010153.1"/>
</dbReference>
<reference evidence="1 2" key="1">
    <citation type="journal article" date="2008" name="J. Virol.">
        <title>Structure of the acidianus filamentous virus 3 and comparative genomics of related archaeal lipothrixviruses.</title>
        <authorList>
            <person name="Vestergaard G."/>
            <person name="Aramayo R."/>
            <person name="Basta T."/>
            <person name="Haring M."/>
            <person name="Peng X."/>
            <person name="Brugger K."/>
            <person name="Chen L."/>
            <person name="Rachel R."/>
            <person name="Boisset N."/>
            <person name="Garrett R.A."/>
            <person name="Prangishvili D."/>
        </authorList>
    </citation>
    <scope>NUCLEOTIDE SEQUENCE [LARGE SCALE GENOMIC DNA]</scope>
</reference>
<proteinExistence type="predicted"/>